<reference evidence="3" key="1">
    <citation type="submission" date="2025-08" db="UniProtKB">
        <authorList>
            <consortium name="RefSeq"/>
        </authorList>
    </citation>
    <scope>IDENTIFICATION</scope>
    <source>
        <tissue evidence="3">Tentacle</tissue>
    </source>
</reference>
<dbReference type="GeneID" id="116302684"/>
<dbReference type="InterPro" id="IPR000488">
    <property type="entry name" value="Death_dom"/>
</dbReference>
<dbReference type="PANTHER" id="PTHR22845">
    <property type="entry name" value="APOPTOTIC PROTEASE-ACTIVATING FACTOR 1"/>
    <property type="match status" value="1"/>
</dbReference>
<dbReference type="Gene3D" id="1.10.533.10">
    <property type="entry name" value="Death Domain, Fas"/>
    <property type="match status" value="1"/>
</dbReference>
<gene>
    <name evidence="3" type="primary">LOC116302684</name>
</gene>
<dbReference type="InterPro" id="IPR011029">
    <property type="entry name" value="DEATH-like_dom_sf"/>
</dbReference>
<proteinExistence type="predicted"/>
<dbReference type="SMART" id="SM00005">
    <property type="entry name" value="DEATH"/>
    <property type="match status" value="1"/>
</dbReference>
<dbReference type="GO" id="GO:0007165">
    <property type="term" value="P:signal transduction"/>
    <property type="evidence" value="ECO:0007669"/>
    <property type="project" value="InterPro"/>
</dbReference>
<dbReference type="Pfam" id="PF13401">
    <property type="entry name" value="AAA_22"/>
    <property type="match status" value="1"/>
</dbReference>
<accession>A0A6P8ILP9</accession>
<protein>
    <submittedName>
        <fullName evidence="3">Uncharacterized protein LOC116302684</fullName>
    </submittedName>
</protein>
<evidence type="ECO:0000313" key="3">
    <source>
        <dbReference type="RefSeq" id="XP_031567891.1"/>
    </source>
</evidence>
<dbReference type="InterPro" id="IPR049945">
    <property type="entry name" value="AAA_22"/>
</dbReference>
<dbReference type="Pfam" id="PF00531">
    <property type="entry name" value="Death"/>
    <property type="match status" value="1"/>
</dbReference>
<dbReference type="SUPFAM" id="SSF47986">
    <property type="entry name" value="DEATH domain"/>
    <property type="match status" value="1"/>
</dbReference>
<dbReference type="GO" id="GO:0016887">
    <property type="term" value="F:ATP hydrolysis activity"/>
    <property type="evidence" value="ECO:0007669"/>
    <property type="project" value="InterPro"/>
</dbReference>
<sequence length="648" mass="74140">MYYKDGKPSNEIILVLAKDILMIWKKVGRALKLEETDLEEIDLDFTGVYEKSYQMLRRWTESQGSDATYEVLARTLLHPTVNRCDLVIRFCITEKGTTVKEVTTGIHHLSVDEDDIMPQSVKPIMILPGKPFHKTYEREKELKILDEMYTSLDTEGCNDDVVMVYITGPPGSGKSQLSRLYGNWYGQRESSNESCSTIVVTLHAETPESLLESYKRLARAMNIKLKDTAKYDEIWQQLNAYALVVKRVLRNSKYYSFKWLFIIDNIVTSNPLREFWLSPGYGWGRGRVLVTTQDSELAPCAHEQTNTLSLSQGMDKEDAISFLCLISELDRDKFTSEVADMLNYYPLSLACAAVFVRDMRKERPAANFSWDNCLSNLKKYHDRLEYSEFTEHNICYPRSMLTAAFCSASRMAESSSVLKSAFEFLSLCTLQPVPLDLLKEAILSSKQQQDLIPDLVKKEIARCSLLIYPQNGARGIEVITMHQVMRTVFVQLRMESCKVAMETVEPGTTIELLDHQRFENFLRIICNYYHRFRSTDYQAISIRILLSPHLQACIDTAQKHADEVFIDASVCLADSLIHTIGGTDYHRVQILELAHEVQKSLGLKTFCACRLLTDLGYTYREAGKLDKVIPVLEEAITVVEQFQGIYIL</sequence>
<name>A0A6P8ILP9_ACTTE</name>
<dbReference type="Gene3D" id="3.40.50.300">
    <property type="entry name" value="P-loop containing nucleotide triphosphate hydrolases"/>
    <property type="match status" value="1"/>
</dbReference>
<dbReference type="CDD" id="cd01670">
    <property type="entry name" value="Death"/>
    <property type="match status" value="1"/>
</dbReference>
<dbReference type="AlphaFoldDB" id="A0A6P8ILP9"/>
<organism evidence="2 3">
    <name type="scientific">Actinia tenebrosa</name>
    <name type="common">Australian red waratah sea anemone</name>
    <dbReference type="NCBI Taxonomy" id="6105"/>
    <lineage>
        <taxon>Eukaryota</taxon>
        <taxon>Metazoa</taxon>
        <taxon>Cnidaria</taxon>
        <taxon>Anthozoa</taxon>
        <taxon>Hexacorallia</taxon>
        <taxon>Actiniaria</taxon>
        <taxon>Actiniidae</taxon>
        <taxon>Actinia</taxon>
    </lineage>
</organism>
<dbReference type="RefSeq" id="XP_031567891.1">
    <property type="nucleotide sequence ID" value="XM_031712031.1"/>
</dbReference>
<keyword evidence="2" id="KW-1185">Reference proteome</keyword>
<dbReference type="InterPro" id="IPR027417">
    <property type="entry name" value="P-loop_NTPase"/>
</dbReference>
<dbReference type="InParanoid" id="A0A6P8ILP9"/>
<dbReference type="PANTHER" id="PTHR22845:SF5">
    <property type="entry name" value="APOPTOTIC PROTEASE-ACTIVATING FACTOR 1"/>
    <property type="match status" value="1"/>
</dbReference>
<feature type="domain" description="Death" evidence="1">
    <location>
        <begin position="9"/>
        <end position="76"/>
    </location>
</feature>
<dbReference type="SUPFAM" id="SSF52540">
    <property type="entry name" value="P-loop containing nucleoside triphosphate hydrolases"/>
    <property type="match status" value="1"/>
</dbReference>
<evidence type="ECO:0000259" key="1">
    <source>
        <dbReference type="PROSITE" id="PS50017"/>
    </source>
</evidence>
<dbReference type="KEGG" id="aten:116302684"/>
<dbReference type="PROSITE" id="PS50017">
    <property type="entry name" value="DEATH_DOMAIN"/>
    <property type="match status" value="1"/>
</dbReference>
<dbReference type="Proteomes" id="UP000515163">
    <property type="component" value="Unplaced"/>
</dbReference>
<evidence type="ECO:0000313" key="2">
    <source>
        <dbReference type="Proteomes" id="UP000515163"/>
    </source>
</evidence>
<dbReference type="OrthoDB" id="5974372at2759"/>